<evidence type="ECO:0000313" key="5">
    <source>
        <dbReference type="EMBL" id="KAK7259200.1"/>
    </source>
</evidence>
<feature type="compositionally biased region" description="Polar residues" evidence="4">
    <location>
        <begin position="79"/>
        <end position="96"/>
    </location>
</feature>
<name>A0AAN9EQJ2_CROPI</name>
<organism evidence="5 6">
    <name type="scientific">Crotalaria pallida</name>
    <name type="common">Smooth rattlebox</name>
    <name type="synonym">Crotalaria striata</name>
    <dbReference type="NCBI Taxonomy" id="3830"/>
    <lineage>
        <taxon>Eukaryota</taxon>
        <taxon>Viridiplantae</taxon>
        <taxon>Streptophyta</taxon>
        <taxon>Embryophyta</taxon>
        <taxon>Tracheophyta</taxon>
        <taxon>Spermatophyta</taxon>
        <taxon>Magnoliopsida</taxon>
        <taxon>eudicotyledons</taxon>
        <taxon>Gunneridae</taxon>
        <taxon>Pentapetalae</taxon>
        <taxon>rosids</taxon>
        <taxon>fabids</taxon>
        <taxon>Fabales</taxon>
        <taxon>Fabaceae</taxon>
        <taxon>Papilionoideae</taxon>
        <taxon>50 kb inversion clade</taxon>
        <taxon>genistoids sensu lato</taxon>
        <taxon>core genistoids</taxon>
        <taxon>Crotalarieae</taxon>
        <taxon>Crotalaria</taxon>
    </lineage>
</organism>
<feature type="region of interest" description="Disordered" evidence="4">
    <location>
        <begin position="77"/>
        <end position="96"/>
    </location>
</feature>
<evidence type="ECO:0000256" key="1">
    <source>
        <dbReference type="ARBA" id="ARBA00022603"/>
    </source>
</evidence>
<dbReference type="GO" id="GO:0008171">
    <property type="term" value="F:O-methyltransferase activity"/>
    <property type="evidence" value="ECO:0007669"/>
    <property type="project" value="InterPro"/>
</dbReference>
<dbReference type="Proteomes" id="UP001372338">
    <property type="component" value="Unassembled WGS sequence"/>
</dbReference>
<dbReference type="InterPro" id="IPR002935">
    <property type="entry name" value="SAM_O-MeTrfase"/>
</dbReference>
<evidence type="ECO:0000256" key="4">
    <source>
        <dbReference type="SAM" id="MobiDB-lite"/>
    </source>
</evidence>
<dbReference type="GO" id="GO:0032259">
    <property type="term" value="P:methylation"/>
    <property type="evidence" value="ECO:0007669"/>
    <property type="project" value="UniProtKB-KW"/>
</dbReference>
<protein>
    <submittedName>
        <fullName evidence="5">Uncharacterized protein</fullName>
    </submittedName>
</protein>
<keyword evidence="6" id="KW-1185">Reference proteome</keyword>
<evidence type="ECO:0000313" key="6">
    <source>
        <dbReference type="Proteomes" id="UP001372338"/>
    </source>
</evidence>
<proteinExistence type="predicted"/>
<comment type="caution">
    <text evidence="5">The sequence shown here is derived from an EMBL/GenBank/DDBJ whole genome shotgun (WGS) entry which is preliminary data.</text>
</comment>
<dbReference type="Pfam" id="PF01596">
    <property type="entry name" value="Methyltransf_3"/>
    <property type="match status" value="1"/>
</dbReference>
<evidence type="ECO:0000256" key="3">
    <source>
        <dbReference type="ARBA" id="ARBA00022691"/>
    </source>
</evidence>
<keyword evidence="3" id="KW-0949">S-adenosyl-L-methionine</keyword>
<sequence length="96" mass="10647">MIDTAPFNMYTKADYKIVKTDSILVLPAVAEMQALNVQETSSLKNLMATPADEGQFLSLLLKLINVKNTIEIEELRNGTRVSQPSSSNSNVRFELS</sequence>
<reference evidence="5 6" key="1">
    <citation type="submission" date="2024-01" db="EMBL/GenBank/DDBJ databases">
        <title>The genomes of 5 underutilized Papilionoideae crops provide insights into root nodulation and disease resistanc.</title>
        <authorList>
            <person name="Yuan L."/>
        </authorList>
    </citation>
    <scope>NUCLEOTIDE SEQUENCE [LARGE SCALE GENOMIC DNA]</scope>
    <source>
        <strain evidence="5">ZHUSHIDOU_FW_LH</strain>
        <tissue evidence="5">Leaf</tissue>
    </source>
</reference>
<dbReference type="EMBL" id="JAYWIO010000005">
    <property type="protein sequence ID" value="KAK7259200.1"/>
    <property type="molecule type" value="Genomic_DNA"/>
</dbReference>
<dbReference type="AlphaFoldDB" id="A0AAN9EQJ2"/>
<keyword evidence="2" id="KW-0808">Transferase</keyword>
<evidence type="ECO:0000256" key="2">
    <source>
        <dbReference type="ARBA" id="ARBA00022679"/>
    </source>
</evidence>
<keyword evidence="1" id="KW-0489">Methyltransferase</keyword>
<gene>
    <name evidence="5" type="ORF">RIF29_24800</name>
</gene>
<accession>A0AAN9EQJ2</accession>